<accession>A0A6J6PBH3</accession>
<name>A0A6J6PBH3_9ZZZZ</name>
<evidence type="ECO:0000313" key="1">
    <source>
        <dbReference type="EMBL" id="CAB4693828.1"/>
    </source>
</evidence>
<evidence type="ECO:0000313" key="2">
    <source>
        <dbReference type="EMBL" id="CAB4861204.1"/>
    </source>
</evidence>
<proteinExistence type="predicted"/>
<reference evidence="1" key="1">
    <citation type="submission" date="2020-05" db="EMBL/GenBank/DDBJ databases">
        <authorList>
            <person name="Chiriac C."/>
            <person name="Salcher M."/>
            <person name="Ghai R."/>
            <person name="Kavagutti S V."/>
        </authorList>
    </citation>
    <scope>NUCLEOTIDE SEQUENCE</scope>
</reference>
<dbReference type="EMBL" id="CAFBLI010000022">
    <property type="protein sequence ID" value="CAB4861204.1"/>
    <property type="molecule type" value="Genomic_DNA"/>
</dbReference>
<protein>
    <submittedName>
        <fullName evidence="1">Unannotated protein</fullName>
    </submittedName>
</protein>
<dbReference type="AlphaFoldDB" id="A0A6J6PBH3"/>
<gene>
    <name evidence="1" type="ORF">UFOPK2360_01284</name>
    <name evidence="2" type="ORF">UFOPK3306_00429</name>
</gene>
<dbReference type="EMBL" id="CAEZXH010000110">
    <property type="protein sequence ID" value="CAB4693828.1"/>
    <property type="molecule type" value="Genomic_DNA"/>
</dbReference>
<sequence length="39" mass="3855">MGGSAHPGGGLPLVGLSGEIVAGIIAQRSKGNNGLWARR</sequence>
<organism evidence="1">
    <name type="scientific">freshwater metagenome</name>
    <dbReference type="NCBI Taxonomy" id="449393"/>
    <lineage>
        <taxon>unclassified sequences</taxon>
        <taxon>metagenomes</taxon>
        <taxon>ecological metagenomes</taxon>
    </lineage>
</organism>